<dbReference type="PANTHER" id="PTHR47178">
    <property type="entry name" value="MONOOXYGENASE, FAD-BINDING"/>
    <property type="match status" value="1"/>
</dbReference>
<keyword evidence="5" id="KW-0503">Monooxygenase</keyword>
<dbReference type="PANTHER" id="PTHR47178:SF5">
    <property type="entry name" value="FAD-BINDING DOMAIN-CONTAINING PROTEIN"/>
    <property type="match status" value="1"/>
</dbReference>
<evidence type="ECO:0000313" key="8">
    <source>
        <dbReference type="Proteomes" id="UP000070054"/>
    </source>
</evidence>
<dbReference type="PRINTS" id="PR00420">
    <property type="entry name" value="RNGMNOXGNASE"/>
</dbReference>
<dbReference type="Gene3D" id="3.50.50.60">
    <property type="entry name" value="FAD/NAD(P)-binding domain"/>
    <property type="match status" value="1"/>
</dbReference>
<proteinExistence type="predicted"/>
<keyword evidence="4" id="KW-0560">Oxidoreductase</keyword>
<evidence type="ECO:0000313" key="7">
    <source>
        <dbReference type="EMBL" id="KXH50907.1"/>
    </source>
</evidence>
<dbReference type="GO" id="GO:0071949">
    <property type="term" value="F:FAD binding"/>
    <property type="evidence" value="ECO:0007669"/>
    <property type="project" value="InterPro"/>
</dbReference>
<keyword evidence="2" id="KW-0285">Flavoprotein</keyword>
<dbReference type="Proteomes" id="UP000070054">
    <property type="component" value="Unassembled WGS sequence"/>
</dbReference>
<accession>A0A135TS34</accession>
<feature type="domain" description="FAD-binding" evidence="6">
    <location>
        <begin position="4"/>
        <end position="182"/>
    </location>
</feature>
<dbReference type="InterPro" id="IPR036188">
    <property type="entry name" value="FAD/NAD-bd_sf"/>
</dbReference>
<evidence type="ECO:0000256" key="1">
    <source>
        <dbReference type="ARBA" id="ARBA00001974"/>
    </source>
</evidence>
<comment type="cofactor">
    <cofactor evidence="1">
        <name>FAD</name>
        <dbReference type="ChEBI" id="CHEBI:57692"/>
    </cofactor>
</comment>
<name>A0A135TS34_9PEZI</name>
<dbReference type="SUPFAM" id="SSF51905">
    <property type="entry name" value="FAD/NAD(P)-binding domain"/>
    <property type="match status" value="1"/>
</dbReference>
<keyword evidence="3" id="KW-0274">FAD</keyword>
<evidence type="ECO:0000259" key="6">
    <source>
        <dbReference type="Pfam" id="PF01494"/>
    </source>
</evidence>
<organism evidence="7 8">
    <name type="scientific">Colletotrichum nymphaeae SA-01</name>
    <dbReference type="NCBI Taxonomy" id="1460502"/>
    <lineage>
        <taxon>Eukaryota</taxon>
        <taxon>Fungi</taxon>
        <taxon>Dikarya</taxon>
        <taxon>Ascomycota</taxon>
        <taxon>Pezizomycotina</taxon>
        <taxon>Sordariomycetes</taxon>
        <taxon>Hypocreomycetidae</taxon>
        <taxon>Glomerellales</taxon>
        <taxon>Glomerellaceae</taxon>
        <taxon>Colletotrichum</taxon>
        <taxon>Colletotrichum acutatum species complex</taxon>
    </lineage>
</organism>
<evidence type="ECO:0000256" key="5">
    <source>
        <dbReference type="ARBA" id="ARBA00023033"/>
    </source>
</evidence>
<dbReference type="Pfam" id="PF01494">
    <property type="entry name" value="FAD_binding_3"/>
    <property type="match status" value="1"/>
</dbReference>
<keyword evidence="8" id="KW-1185">Reference proteome</keyword>
<protein>
    <recommendedName>
        <fullName evidence="6">FAD-binding domain-containing protein</fullName>
    </recommendedName>
</protein>
<sequence length="290" mass="31838">MPQLKVIIIGGGLAGALLANGLSNNQIDWALYERDDKDTKREGYQIRLGDPAIKGLASCLDEATLSRILRRLGQSMSKTLSAPTICNRQFQPVLDLSSIHMYSKSAAINRVVLRDLLLEPVADTGRVRFGKAFSHYEIESDDEGHETVVVHFADGSSDTCDVLVGADGSGSKVNKQVGANNIVDIRSHWAFVSKGSLPVERIRELPQRLLKGPIITLANGVTFFYSLYLPAPSDPTGKDSSASGIAIDEDQASFYWGLNVPRDRYPFNSAMEIPDRLKFCLEVVQDWAPE</sequence>
<dbReference type="AlphaFoldDB" id="A0A135TS34"/>
<dbReference type="GO" id="GO:0004497">
    <property type="term" value="F:monooxygenase activity"/>
    <property type="evidence" value="ECO:0007669"/>
    <property type="project" value="UniProtKB-KW"/>
</dbReference>
<dbReference type="InterPro" id="IPR002938">
    <property type="entry name" value="FAD-bd"/>
</dbReference>
<comment type="caution">
    <text evidence="7">The sequence shown here is derived from an EMBL/GenBank/DDBJ whole genome shotgun (WGS) entry which is preliminary data.</text>
</comment>
<dbReference type="EMBL" id="JEMN01001036">
    <property type="protein sequence ID" value="KXH50907.1"/>
    <property type="molecule type" value="Genomic_DNA"/>
</dbReference>
<evidence type="ECO:0000256" key="3">
    <source>
        <dbReference type="ARBA" id="ARBA00022827"/>
    </source>
</evidence>
<evidence type="ECO:0000256" key="4">
    <source>
        <dbReference type="ARBA" id="ARBA00023002"/>
    </source>
</evidence>
<reference evidence="7 8" key="1">
    <citation type="submission" date="2014-02" db="EMBL/GenBank/DDBJ databases">
        <title>The genome sequence of Colletotrichum nymphaeae SA-01.</title>
        <authorList>
            <person name="Baroncelli R."/>
            <person name="Thon M.R."/>
        </authorList>
    </citation>
    <scope>NUCLEOTIDE SEQUENCE [LARGE SCALE GENOMIC DNA]</scope>
    <source>
        <strain evidence="7 8">SA-01</strain>
    </source>
</reference>
<dbReference type="OrthoDB" id="655030at2759"/>
<gene>
    <name evidence="7" type="ORF">CNYM01_03361</name>
</gene>
<evidence type="ECO:0000256" key="2">
    <source>
        <dbReference type="ARBA" id="ARBA00022630"/>
    </source>
</evidence>